<sequence>MEGCSVFKIEETSIKEIHQAFAQGKLTARELVDFYLHQIETLNPLLRGIIEVNPEAQNLADEADRHRVNSTGTGSFLGELHGIPVLLKDTFGTKDKLNTTAGSYALLGSQVPRDAGVVEKLRNAGAIILGKASMSEWYKFRSLSGVPNGWCARSGQGVNPYCPSGSPCGSSSGCAISVAANMAAVSLGTETHCSIICPADHNSVVGLKPTVGLTSRAGIIPMTPLWDTVGPICRNVTDAVYMLDVIVGSDPRDEVTAEAAKYIPEDGYKQFLTEDGLKGKRIGIVKHPFVEMIHGATEKSAFEHHLDLLRQEGAILVDKLSILHIEEIMDSNNSGEALVMMVEFKSSINAYLKELITSPVRSLADIIAFNERNSELEKLAEFDQHTFIEAEKRDGYGEEEKKVMDKLKNFSQNGFEKMMKDHKLDAMVVPGSRASPVFAIGGYPAITVPAGYESDGMPFGICFGGLKGTEPKLIEIAYAFEQSSKVRRPPSLVCYILAKFAMNVSALLTLTAISLFGWSYIDTCHAFSIKEASISDLQLAFIQNQLTSRQLVEFYLGEISRLNSVLKSVIELNPDALLEADRADRERNDAKESASSLSMLHGVPILLKDNIATKDKLNTTAGSFSLLGSVVPRDADVVKKLRRAGVIVLGKASLSEWAHTRALKAPNGWSPRGGQGRNPYVLSADPCGSSSGSAISVAANMVSVSLGTETRGSILCPASSNAVVGIKPTVGLTSRAGVIPVTPRQDTVGPIGRTVTDAVHVLDAIVGFDHNDAAATAAAAKFIPHGGYTRFLKVDGLNGKRIGIVRDPFFNFTNNPALAQAFEKHLQTLRLQGAVLVDNVKIANLETILDFNLSGEASAVLAEFKIALNVYLKELIDSPVRSLSDIIIFNRKNPQLEMLKEFGQDIFLAAESTNGIGETEIKALRNLSRLTRSGFVKLMNKYELDALVTAGSSVAAVLSIGGFPAISVPAAYDKRVPIGICFSGLKGSEPKLIEIAYGFEQATLIRKPPTFLP</sequence>
<dbReference type="Pfam" id="PF01425">
    <property type="entry name" value="Amidase"/>
    <property type="match status" value="2"/>
</dbReference>
<dbReference type="PaxDb" id="4081-Solyc01g111220.2.1"/>
<dbReference type="SMR" id="A0A3Q7FEQ5"/>
<organism evidence="2">
    <name type="scientific">Solanum lycopersicum</name>
    <name type="common">Tomato</name>
    <name type="synonym">Lycopersicon esculentum</name>
    <dbReference type="NCBI Taxonomy" id="4081"/>
    <lineage>
        <taxon>Eukaryota</taxon>
        <taxon>Viridiplantae</taxon>
        <taxon>Streptophyta</taxon>
        <taxon>Embryophyta</taxon>
        <taxon>Tracheophyta</taxon>
        <taxon>Spermatophyta</taxon>
        <taxon>Magnoliopsida</taxon>
        <taxon>eudicotyledons</taxon>
        <taxon>Gunneridae</taxon>
        <taxon>Pentapetalae</taxon>
        <taxon>asterids</taxon>
        <taxon>lamiids</taxon>
        <taxon>Solanales</taxon>
        <taxon>Solanaceae</taxon>
        <taxon>Solanoideae</taxon>
        <taxon>Solaneae</taxon>
        <taxon>Solanum</taxon>
        <taxon>Solanum subgen. Lycopersicon</taxon>
    </lineage>
</organism>
<dbReference type="InParanoid" id="A0A3Q7FEQ5"/>
<dbReference type="SUPFAM" id="SSF75304">
    <property type="entry name" value="Amidase signature (AS) enzymes"/>
    <property type="match status" value="2"/>
</dbReference>
<dbReference type="Proteomes" id="UP000004994">
    <property type="component" value="Chromosome 1"/>
</dbReference>
<name>A0A3Q7FEQ5_SOLLC</name>
<dbReference type="Gene3D" id="3.90.1300.10">
    <property type="entry name" value="Amidase signature (AS) domain"/>
    <property type="match status" value="2"/>
</dbReference>
<dbReference type="OMA" id="YFGFAND"/>
<reference evidence="2" key="2">
    <citation type="submission" date="2019-01" db="UniProtKB">
        <authorList>
            <consortium name="EnsemblPlants"/>
        </authorList>
    </citation>
    <scope>IDENTIFICATION</scope>
    <source>
        <strain evidence="2">cv. Heinz 1706</strain>
    </source>
</reference>
<dbReference type="Gramene" id="Solyc01g111220.3.1">
    <property type="protein sequence ID" value="Solyc01g111220.3.1"/>
    <property type="gene ID" value="Solyc01g111220.3"/>
</dbReference>
<dbReference type="InterPro" id="IPR036928">
    <property type="entry name" value="AS_sf"/>
</dbReference>
<reference evidence="2" key="1">
    <citation type="journal article" date="2012" name="Nature">
        <title>The tomato genome sequence provides insights into fleshy fruit evolution.</title>
        <authorList>
            <consortium name="Tomato Genome Consortium"/>
        </authorList>
    </citation>
    <scope>NUCLEOTIDE SEQUENCE [LARGE SCALE GENOMIC DNA]</scope>
    <source>
        <strain evidence="2">cv. Heinz 1706</strain>
    </source>
</reference>
<protein>
    <recommendedName>
        <fullName evidence="1">Amidase domain-containing protein</fullName>
    </recommendedName>
</protein>
<feature type="domain" description="Amidase" evidence="1">
    <location>
        <begin position="30"/>
        <end position="434"/>
    </location>
</feature>
<dbReference type="EnsemblPlants" id="Solyc01g111220.3.1">
    <property type="protein sequence ID" value="Solyc01g111220.3.1"/>
    <property type="gene ID" value="Solyc01g111220.3"/>
</dbReference>
<dbReference type="STRING" id="4081.A0A3Q7FEQ5"/>
<dbReference type="PANTHER" id="PTHR42678">
    <property type="entry name" value="AMIDASE"/>
    <property type="match status" value="1"/>
</dbReference>
<evidence type="ECO:0000313" key="3">
    <source>
        <dbReference type="Proteomes" id="UP000004994"/>
    </source>
</evidence>
<proteinExistence type="predicted"/>
<evidence type="ECO:0000313" key="2">
    <source>
        <dbReference type="EnsemblPlants" id="Solyc01g111220.3.1"/>
    </source>
</evidence>
<accession>A0A3Q7FEQ5</accession>
<dbReference type="AlphaFoldDB" id="A0A3Q7FEQ5"/>
<keyword evidence="3" id="KW-1185">Reference proteome</keyword>
<evidence type="ECO:0000259" key="1">
    <source>
        <dbReference type="Pfam" id="PF01425"/>
    </source>
</evidence>
<dbReference type="InterPro" id="IPR023631">
    <property type="entry name" value="Amidase_dom"/>
</dbReference>
<feature type="domain" description="Amidase" evidence="1">
    <location>
        <begin position="551"/>
        <end position="956"/>
    </location>
</feature>
<dbReference type="PANTHER" id="PTHR42678:SF34">
    <property type="entry name" value="OS04G0183300 PROTEIN"/>
    <property type="match status" value="1"/>
</dbReference>